<dbReference type="RefSeq" id="WP_132570029.1">
    <property type="nucleotide sequence ID" value="NZ_CBCSGL010000002.1"/>
</dbReference>
<feature type="transmembrane region" description="Helical" evidence="1">
    <location>
        <begin position="170"/>
        <end position="191"/>
    </location>
</feature>
<feature type="transmembrane region" description="Helical" evidence="1">
    <location>
        <begin position="132"/>
        <end position="150"/>
    </location>
</feature>
<comment type="caution">
    <text evidence="2">The sequence shown here is derived from an EMBL/GenBank/DDBJ whole genome shotgun (WGS) entry which is preliminary data.</text>
</comment>
<keyword evidence="1" id="KW-0472">Membrane</keyword>
<feature type="transmembrane region" description="Helical" evidence="1">
    <location>
        <begin position="35"/>
        <end position="51"/>
    </location>
</feature>
<evidence type="ECO:0000313" key="2">
    <source>
        <dbReference type="EMBL" id="TCV03532.1"/>
    </source>
</evidence>
<keyword evidence="1" id="KW-1133">Transmembrane helix</keyword>
<feature type="transmembrane region" description="Helical" evidence="1">
    <location>
        <begin position="6"/>
        <end position="26"/>
    </location>
</feature>
<name>A0A4R3VI43_ROSSA</name>
<dbReference type="Pfam" id="PF06166">
    <property type="entry name" value="DUF979"/>
    <property type="match status" value="1"/>
</dbReference>
<evidence type="ECO:0000313" key="3">
    <source>
        <dbReference type="Proteomes" id="UP000295110"/>
    </source>
</evidence>
<dbReference type="Proteomes" id="UP000295110">
    <property type="component" value="Unassembled WGS sequence"/>
</dbReference>
<feature type="transmembrane region" description="Helical" evidence="1">
    <location>
        <begin position="256"/>
        <end position="279"/>
    </location>
</feature>
<organism evidence="2 3">
    <name type="scientific">Roseateles saccharophilus</name>
    <name type="common">Pseudomonas saccharophila</name>
    <dbReference type="NCBI Taxonomy" id="304"/>
    <lineage>
        <taxon>Bacteria</taxon>
        <taxon>Pseudomonadati</taxon>
        <taxon>Pseudomonadota</taxon>
        <taxon>Betaproteobacteria</taxon>
        <taxon>Burkholderiales</taxon>
        <taxon>Sphaerotilaceae</taxon>
        <taxon>Roseateles</taxon>
    </lineage>
</organism>
<feature type="transmembrane region" description="Helical" evidence="1">
    <location>
        <begin position="57"/>
        <end position="78"/>
    </location>
</feature>
<feature type="transmembrane region" description="Helical" evidence="1">
    <location>
        <begin position="99"/>
        <end position="117"/>
    </location>
</feature>
<dbReference type="OrthoDB" id="1689651at2"/>
<dbReference type="AlphaFoldDB" id="A0A4R3VI43"/>
<feature type="transmembrane region" description="Helical" evidence="1">
    <location>
        <begin position="211"/>
        <end position="235"/>
    </location>
</feature>
<dbReference type="EMBL" id="SMBU01000003">
    <property type="protein sequence ID" value="TCV03532.1"/>
    <property type="molecule type" value="Genomic_DNA"/>
</dbReference>
<reference evidence="2 3" key="1">
    <citation type="submission" date="2019-03" db="EMBL/GenBank/DDBJ databases">
        <title>Genomic Encyclopedia of Type Strains, Phase IV (KMG-IV): sequencing the most valuable type-strain genomes for metagenomic binning, comparative biology and taxonomic classification.</title>
        <authorList>
            <person name="Goeker M."/>
        </authorList>
    </citation>
    <scope>NUCLEOTIDE SEQUENCE [LARGE SCALE GENOMIC DNA]</scope>
    <source>
        <strain evidence="2 3">DSM 654</strain>
    </source>
</reference>
<gene>
    <name evidence="2" type="ORF">EV671_1003187</name>
</gene>
<dbReference type="InterPro" id="IPR009323">
    <property type="entry name" value="DUF979"/>
</dbReference>
<feature type="transmembrane region" description="Helical" evidence="1">
    <location>
        <begin position="299"/>
        <end position="318"/>
    </location>
</feature>
<sequence>MNALLKLDQIFLLTGLALLVVAGLTWRDRSNPRRWSSALFWALWAAIYLVGDSLPPVVSGLIVVMLAALGGLGGVSIGKHGQREPAEREASAARHGNRLFLPILAITVLTLVGSLTLKDVGLAGWKLVETKNLTLVSVGIGALVGLAAALRMTRERPMQALREARRLLEAMGPAVILPQMLATLGLLFADAGVGKAVAHIATSTIPVDNPLFAVAAYAIGMALFTMVMGNAFAAFPVMTAGIGIPILVGLHQGDAAVMAAIGMFCGYCGTLMTPMAANFNIIPAALLELKDRNAVIRAQWPTALLLLAVNIVLLKLLMFR</sequence>
<proteinExistence type="predicted"/>
<keyword evidence="3" id="KW-1185">Reference proteome</keyword>
<keyword evidence="1" id="KW-0812">Transmembrane</keyword>
<accession>A0A4R3VI43</accession>
<evidence type="ECO:0000256" key="1">
    <source>
        <dbReference type="SAM" id="Phobius"/>
    </source>
</evidence>
<protein>
    <submittedName>
        <fullName evidence="2">Putative membrane protein</fullName>
    </submittedName>
</protein>